<name>A0A177DCI4_ALTAL</name>
<reference evidence="3 4" key="1">
    <citation type="submission" date="2016-05" db="EMBL/GenBank/DDBJ databases">
        <title>Comparative analysis of secretome profiles of manganese(II)-oxidizing ascomycete fungi.</title>
        <authorList>
            <consortium name="DOE Joint Genome Institute"/>
            <person name="Zeiner C.A."/>
            <person name="Purvine S.O."/>
            <person name="Zink E.M."/>
            <person name="Wu S."/>
            <person name="Pasa-Tolic L."/>
            <person name="Chaput D.L."/>
            <person name="Haridas S."/>
            <person name="Grigoriev I.V."/>
            <person name="Santelli C.M."/>
            <person name="Hansel C.M."/>
        </authorList>
    </citation>
    <scope>NUCLEOTIDE SEQUENCE [LARGE SCALE GENOMIC DNA]</scope>
    <source>
        <strain evidence="3 4">SRC1lrK2f</strain>
    </source>
</reference>
<dbReference type="VEuPathDB" id="FungiDB:CC77DRAFT_1097266"/>
<dbReference type="GeneID" id="29115476"/>
<feature type="compositionally biased region" description="Acidic residues" evidence="1">
    <location>
        <begin position="310"/>
        <end position="324"/>
    </location>
</feature>
<evidence type="ECO:0000313" key="4">
    <source>
        <dbReference type="Proteomes" id="UP000077248"/>
    </source>
</evidence>
<sequence length="346" mass="39291">MSLNPLKRSFDTMMAMLKVKELSEDAIMTTDSPSQSFMSTDSGAMDIDNENDPKYSGRDVHRLSSSHLGTQSTQHVNTFIVDQHGSHDSTSTTGQTLNTFQYFADLPSKVRLLIWSFAAPAARTRFLELHTYNTIDHTPRLRYIPPLPPLFSTNQEARSFSIAHEGGEIVTFTSSTFTDLLSFHGRKIGEPEDEEEEEKGFYFNFNLDIIWLSVRFTAACNTTETLRLTTLSSILPPTTLSRIRRLLISYSGIDSYALIGPLLRPYSHLTTLYLCMNDERVRENVKTLLMKGIPAKGAMADKLRSMIEQAEAEETDDEEESEENEKERLAVRQWRRVLEVDTKLGE</sequence>
<evidence type="ECO:0000259" key="2">
    <source>
        <dbReference type="Pfam" id="PF20150"/>
    </source>
</evidence>
<dbReference type="PANTHER" id="PTHR35910:SF6">
    <property type="entry name" value="2EXR DOMAIN-CONTAINING PROTEIN"/>
    <property type="match status" value="1"/>
</dbReference>
<gene>
    <name evidence="3" type="ORF">CC77DRAFT_1097266</name>
</gene>
<dbReference type="Proteomes" id="UP000077248">
    <property type="component" value="Unassembled WGS sequence"/>
</dbReference>
<organism evidence="3 4">
    <name type="scientific">Alternaria alternata</name>
    <name type="common">Alternaria rot fungus</name>
    <name type="synonym">Torula alternata</name>
    <dbReference type="NCBI Taxonomy" id="5599"/>
    <lineage>
        <taxon>Eukaryota</taxon>
        <taxon>Fungi</taxon>
        <taxon>Dikarya</taxon>
        <taxon>Ascomycota</taxon>
        <taxon>Pezizomycotina</taxon>
        <taxon>Dothideomycetes</taxon>
        <taxon>Pleosporomycetidae</taxon>
        <taxon>Pleosporales</taxon>
        <taxon>Pleosporineae</taxon>
        <taxon>Pleosporaceae</taxon>
        <taxon>Alternaria</taxon>
        <taxon>Alternaria sect. Alternaria</taxon>
        <taxon>Alternaria alternata complex</taxon>
    </lineage>
</organism>
<dbReference type="KEGG" id="aalt:CC77DRAFT_1097266"/>
<feature type="domain" description="2EXR" evidence="2">
    <location>
        <begin position="100"/>
        <end position="210"/>
    </location>
</feature>
<dbReference type="PANTHER" id="PTHR35910">
    <property type="entry name" value="2EXR DOMAIN-CONTAINING PROTEIN"/>
    <property type="match status" value="1"/>
</dbReference>
<dbReference type="Pfam" id="PF20150">
    <property type="entry name" value="2EXR"/>
    <property type="match status" value="1"/>
</dbReference>
<dbReference type="OMA" id="CMNDERV"/>
<evidence type="ECO:0000256" key="1">
    <source>
        <dbReference type="SAM" id="MobiDB-lite"/>
    </source>
</evidence>
<keyword evidence="4" id="KW-1185">Reference proteome</keyword>
<dbReference type="InterPro" id="IPR045518">
    <property type="entry name" value="2EXR"/>
</dbReference>
<accession>A0A177DCI4</accession>
<dbReference type="RefSeq" id="XP_018382836.1">
    <property type="nucleotide sequence ID" value="XM_018529882.1"/>
</dbReference>
<feature type="region of interest" description="Disordered" evidence="1">
    <location>
        <begin position="306"/>
        <end position="328"/>
    </location>
</feature>
<proteinExistence type="predicted"/>
<dbReference type="AlphaFoldDB" id="A0A177DCI4"/>
<dbReference type="EMBL" id="KV441486">
    <property type="protein sequence ID" value="OAG17415.1"/>
    <property type="molecule type" value="Genomic_DNA"/>
</dbReference>
<evidence type="ECO:0000313" key="3">
    <source>
        <dbReference type="EMBL" id="OAG17415.1"/>
    </source>
</evidence>
<protein>
    <recommendedName>
        <fullName evidence="2">2EXR domain-containing protein</fullName>
    </recommendedName>
</protein>